<dbReference type="Pfam" id="PF00808">
    <property type="entry name" value="CBFD_NFYB_HMF"/>
    <property type="match status" value="1"/>
</dbReference>
<evidence type="ECO:0000256" key="3">
    <source>
        <dbReference type="SAM" id="MobiDB-lite"/>
    </source>
</evidence>
<dbReference type="GO" id="GO:0031507">
    <property type="term" value="P:heterochromatin formation"/>
    <property type="evidence" value="ECO:0007669"/>
    <property type="project" value="TreeGrafter"/>
</dbReference>
<dbReference type="PANTHER" id="PTHR46172:SF1">
    <property type="entry name" value="DNA POLYMERASE EPSILON SUBUNIT 3"/>
    <property type="match status" value="1"/>
</dbReference>
<dbReference type="CDD" id="cd22928">
    <property type="entry name" value="HFD_POLE3_DPB4"/>
    <property type="match status" value="1"/>
</dbReference>
<comment type="caution">
    <text evidence="5">The sequence shown here is derived from an EMBL/GenBank/DDBJ whole genome shotgun (WGS) entry which is preliminary data.</text>
</comment>
<protein>
    <recommendedName>
        <fullName evidence="4">Transcription factor CBF/NF-Y/archaeal histone domain-containing protein</fullName>
    </recommendedName>
</protein>
<dbReference type="Proteomes" id="UP001344447">
    <property type="component" value="Unassembled WGS sequence"/>
</dbReference>
<comment type="subcellular location">
    <subcellularLocation>
        <location evidence="1">Nucleus</location>
    </subcellularLocation>
</comment>
<dbReference type="SUPFAM" id="SSF47113">
    <property type="entry name" value="Histone-fold"/>
    <property type="match status" value="1"/>
</dbReference>
<dbReference type="EMBL" id="JAVFKY010000006">
    <property type="protein sequence ID" value="KAK5575015.1"/>
    <property type="molecule type" value="Genomic_DNA"/>
</dbReference>
<accession>A0AAN7YVF7</accession>
<dbReference type="GO" id="GO:0046982">
    <property type="term" value="F:protein heterodimerization activity"/>
    <property type="evidence" value="ECO:0007669"/>
    <property type="project" value="InterPro"/>
</dbReference>
<dbReference type="InterPro" id="IPR051377">
    <property type="entry name" value="DNA_Pol-Epsilon_Subunit"/>
</dbReference>
<evidence type="ECO:0000313" key="6">
    <source>
        <dbReference type="Proteomes" id="UP001344447"/>
    </source>
</evidence>
<keyword evidence="6" id="KW-1185">Reference proteome</keyword>
<proteinExistence type="predicted"/>
<dbReference type="GO" id="GO:0008623">
    <property type="term" value="C:CHRAC"/>
    <property type="evidence" value="ECO:0007669"/>
    <property type="project" value="TreeGrafter"/>
</dbReference>
<feature type="domain" description="Transcription factor CBF/NF-Y/archaeal histone" evidence="4">
    <location>
        <begin position="7"/>
        <end position="70"/>
    </location>
</feature>
<organism evidence="5 6">
    <name type="scientific">Dictyostelium firmibasis</name>
    <dbReference type="NCBI Taxonomy" id="79012"/>
    <lineage>
        <taxon>Eukaryota</taxon>
        <taxon>Amoebozoa</taxon>
        <taxon>Evosea</taxon>
        <taxon>Eumycetozoa</taxon>
        <taxon>Dictyostelia</taxon>
        <taxon>Dictyosteliales</taxon>
        <taxon>Dictyosteliaceae</taxon>
        <taxon>Dictyostelium</taxon>
    </lineage>
</organism>
<dbReference type="GO" id="GO:0008622">
    <property type="term" value="C:epsilon DNA polymerase complex"/>
    <property type="evidence" value="ECO:0007669"/>
    <property type="project" value="TreeGrafter"/>
</dbReference>
<evidence type="ECO:0000259" key="4">
    <source>
        <dbReference type="Pfam" id="PF00808"/>
    </source>
</evidence>
<dbReference type="GO" id="GO:0006974">
    <property type="term" value="P:DNA damage response"/>
    <property type="evidence" value="ECO:0007669"/>
    <property type="project" value="TreeGrafter"/>
</dbReference>
<keyword evidence="2" id="KW-0539">Nucleus</keyword>
<reference evidence="5 6" key="1">
    <citation type="submission" date="2023-11" db="EMBL/GenBank/DDBJ databases">
        <title>Dfirmibasis_genome.</title>
        <authorList>
            <person name="Edelbroek B."/>
            <person name="Kjellin J."/>
            <person name="Jerlstrom-Hultqvist J."/>
            <person name="Soderbom F."/>
        </authorList>
    </citation>
    <scope>NUCLEOTIDE SEQUENCE [LARGE SCALE GENOMIC DNA]</scope>
    <source>
        <strain evidence="5 6">TNS-C-14</strain>
    </source>
</reference>
<dbReference type="GO" id="GO:0031490">
    <property type="term" value="F:chromatin DNA binding"/>
    <property type="evidence" value="ECO:0007669"/>
    <property type="project" value="TreeGrafter"/>
</dbReference>
<evidence type="ECO:0000313" key="5">
    <source>
        <dbReference type="EMBL" id="KAK5575015.1"/>
    </source>
</evidence>
<evidence type="ECO:0000256" key="1">
    <source>
        <dbReference type="ARBA" id="ARBA00004123"/>
    </source>
</evidence>
<feature type="region of interest" description="Disordered" evidence="3">
    <location>
        <begin position="90"/>
        <end position="145"/>
    </location>
</feature>
<name>A0AAN7YVF7_9MYCE</name>
<dbReference type="PANTHER" id="PTHR46172">
    <property type="entry name" value="DNA POLYMERASE EPSILON SUBUNIT 3"/>
    <property type="match status" value="1"/>
</dbReference>
<gene>
    <name evidence="5" type="ORF">RB653_010270</name>
</gene>
<dbReference type="GO" id="GO:0006272">
    <property type="term" value="P:leading strand elongation"/>
    <property type="evidence" value="ECO:0007669"/>
    <property type="project" value="TreeGrafter"/>
</dbReference>
<dbReference type="InterPro" id="IPR009072">
    <property type="entry name" value="Histone-fold"/>
</dbReference>
<dbReference type="Gene3D" id="1.10.20.10">
    <property type="entry name" value="Histone, subunit A"/>
    <property type="match status" value="1"/>
</dbReference>
<sequence length="145" mass="16583">MSESQDLPGAIVNRIIKASLPEGVLCAKESRLAIAKAAKVWIHYLTAASIDFSQHSGRSTVSPKDVLQAIEEIDFEIFKPQLEEYLAVLKSEKEKEKERDKEKEKEKEKEREREKEKDKDNNKDDTKSKDENKSSKKSSSSKDEK</sequence>
<dbReference type="InterPro" id="IPR003958">
    <property type="entry name" value="CBFA_NFYB_domain"/>
</dbReference>
<evidence type="ECO:0000256" key="2">
    <source>
        <dbReference type="ARBA" id="ARBA00023242"/>
    </source>
</evidence>
<dbReference type="AlphaFoldDB" id="A0AAN7YVF7"/>